<evidence type="ECO:0000313" key="2">
    <source>
        <dbReference type="Proteomes" id="UP000240009"/>
    </source>
</evidence>
<dbReference type="EMBL" id="PUIA01000016">
    <property type="protein sequence ID" value="PQO39269.1"/>
    <property type="molecule type" value="Genomic_DNA"/>
</dbReference>
<evidence type="ECO:0008006" key="3">
    <source>
        <dbReference type="Google" id="ProtNLM"/>
    </source>
</evidence>
<dbReference type="Proteomes" id="UP000240009">
    <property type="component" value="Unassembled WGS sequence"/>
</dbReference>
<dbReference type="Gene3D" id="2.120.10.30">
    <property type="entry name" value="TolB, C-terminal domain"/>
    <property type="match status" value="1"/>
</dbReference>
<dbReference type="SUPFAM" id="SSF101898">
    <property type="entry name" value="NHL repeat"/>
    <property type="match status" value="1"/>
</dbReference>
<reference evidence="1 2" key="1">
    <citation type="submission" date="2018-02" db="EMBL/GenBank/DDBJ databases">
        <title>Comparative genomes isolates from brazilian mangrove.</title>
        <authorList>
            <person name="Araujo J.E."/>
            <person name="Taketani R.G."/>
            <person name="Silva M.C.P."/>
            <person name="Loureco M.V."/>
            <person name="Andreote F.D."/>
        </authorList>
    </citation>
    <scope>NUCLEOTIDE SEQUENCE [LARGE SCALE GENOMIC DNA]</scope>
    <source>
        <strain evidence="1 2">HEX-2 MGV</strain>
    </source>
</reference>
<accession>A0A2S8G487</accession>
<dbReference type="AlphaFoldDB" id="A0A2S8G487"/>
<proteinExistence type="predicted"/>
<name>A0A2S8G487_9BACT</name>
<protein>
    <recommendedName>
        <fullName evidence="3">SMP-30/Gluconolactonase/LRE-like region domain-containing protein</fullName>
    </recommendedName>
</protein>
<evidence type="ECO:0000313" key="1">
    <source>
        <dbReference type="EMBL" id="PQO39269.1"/>
    </source>
</evidence>
<sequence>MIRSFGIAMILVAAFCLALPEVSLAKGGGRKITGFATAGALPLDSATVELYSAGWGSAHLLDTSTTDENGLFSVNYRGASHGDLLYVVVSAGEPGDSELVLVAALGQVGKNLSIAVQVNELTTVATAFACAQFIDGHKIYGFSPGLDNAFGTTTNLVDVQTGEAAAVVSNQNNGSTLLEYPRTTQALVTMNALADMIVACATDNTGTACDTLFALTTPVGSPAPTNTFEAIHNIARNPASFDNSSLLALAQSSPLYAPLLIEPPMAWILMLHFTEGGFNAPGRTAFDSKGNVWVNNNFNNSPPDVDPGQQVTVLSPLGQPILGSPIVSPLVNGSGYGTAVDRFDNGWIANFGNGDVVSFSPRGMLRRYFPSTLFDEDPPVKSMGIAFDQRGNLWVTNMGDSSDPLSNGSITVFLGANRNRAITFPKKKNDGLIVRKPFSVAIDAQGRAWVANSGFAPVGVGNVCVLELDRRNRIRVVAQIDSPGLGQTPDLSLLRKHGDFSSPKTIAVDQGGNGWISNFESNLITFIDGQTFQATDYEADPTTHGWGLAVDGSNQIWIASFTNPPGGMPDQSVPPTITVMQGSGTDRGDVLFSYSNPSFQHITGLQIDASGNVWTCNNWQLDSTKTDIIGGDGLVQAIGVATPVKTPLIGPPENPEFFHPRFGFRGFGPSKWFPFNPWWGW</sequence>
<gene>
    <name evidence="1" type="ORF">C5Y96_05275</name>
</gene>
<organism evidence="1 2">
    <name type="scientific">Blastopirellula marina</name>
    <dbReference type="NCBI Taxonomy" id="124"/>
    <lineage>
        <taxon>Bacteria</taxon>
        <taxon>Pseudomonadati</taxon>
        <taxon>Planctomycetota</taxon>
        <taxon>Planctomycetia</taxon>
        <taxon>Pirellulales</taxon>
        <taxon>Pirellulaceae</taxon>
        <taxon>Blastopirellula</taxon>
    </lineage>
</organism>
<comment type="caution">
    <text evidence="1">The sequence shown here is derived from an EMBL/GenBank/DDBJ whole genome shotgun (WGS) entry which is preliminary data.</text>
</comment>
<dbReference type="OrthoDB" id="222110at2"/>
<dbReference type="RefSeq" id="WP_105350608.1">
    <property type="nucleotide sequence ID" value="NZ_PUIA01000016.1"/>
</dbReference>
<dbReference type="InterPro" id="IPR011042">
    <property type="entry name" value="6-blade_b-propeller_TolB-like"/>
</dbReference>